<proteinExistence type="predicted"/>
<organism evidence="2">
    <name type="scientific">Tanacetum cinerariifolium</name>
    <name type="common">Dalmatian daisy</name>
    <name type="synonym">Chrysanthemum cinerariifolium</name>
    <dbReference type="NCBI Taxonomy" id="118510"/>
    <lineage>
        <taxon>Eukaryota</taxon>
        <taxon>Viridiplantae</taxon>
        <taxon>Streptophyta</taxon>
        <taxon>Embryophyta</taxon>
        <taxon>Tracheophyta</taxon>
        <taxon>Spermatophyta</taxon>
        <taxon>Magnoliopsida</taxon>
        <taxon>eudicotyledons</taxon>
        <taxon>Gunneridae</taxon>
        <taxon>Pentapetalae</taxon>
        <taxon>asterids</taxon>
        <taxon>campanulids</taxon>
        <taxon>Asterales</taxon>
        <taxon>Asteraceae</taxon>
        <taxon>Asteroideae</taxon>
        <taxon>Anthemideae</taxon>
        <taxon>Anthemidinae</taxon>
        <taxon>Tanacetum</taxon>
    </lineage>
</organism>
<dbReference type="Pfam" id="PF08646">
    <property type="entry name" value="Rep_fac-A_C"/>
    <property type="match status" value="1"/>
</dbReference>
<sequence length="80" mass="8877">MSYRACKSCNKKVTEGIDSGYWCDTCLKNESECSLRYTLSAKFSDVSGAAWLSVFSDDSEKIIGCSADELNKMESHDDSK</sequence>
<dbReference type="SUPFAM" id="SSF50249">
    <property type="entry name" value="Nucleic acid-binding proteins"/>
    <property type="match status" value="1"/>
</dbReference>
<dbReference type="GO" id="GO:0003677">
    <property type="term" value="F:DNA binding"/>
    <property type="evidence" value="ECO:0007669"/>
    <property type="project" value="UniProtKB-KW"/>
</dbReference>
<comment type="caution">
    <text evidence="2">The sequence shown here is derived from an EMBL/GenBank/DDBJ whole genome shotgun (WGS) entry which is preliminary data.</text>
</comment>
<keyword evidence="2" id="KW-0238">DNA-binding</keyword>
<evidence type="ECO:0000259" key="1">
    <source>
        <dbReference type="Pfam" id="PF08646"/>
    </source>
</evidence>
<feature type="domain" description="Replication factor A C-terminal" evidence="1">
    <location>
        <begin position="1"/>
        <end position="79"/>
    </location>
</feature>
<protein>
    <submittedName>
        <fullName evidence="2">Replication protein A 70 kDa DNA-binding subunit B</fullName>
    </submittedName>
</protein>
<dbReference type="InterPro" id="IPR012340">
    <property type="entry name" value="NA-bd_OB-fold"/>
</dbReference>
<dbReference type="EMBL" id="BKCJ010007215">
    <property type="protein sequence ID" value="GEU76116.1"/>
    <property type="molecule type" value="Genomic_DNA"/>
</dbReference>
<dbReference type="InterPro" id="IPR013955">
    <property type="entry name" value="Rep_factor-A_C"/>
</dbReference>
<gene>
    <name evidence="2" type="ORF">Tci_048094</name>
</gene>
<reference evidence="2" key="1">
    <citation type="journal article" date="2019" name="Sci. Rep.">
        <title>Draft genome of Tanacetum cinerariifolium, the natural source of mosquito coil.</title>
        <authorList>
            <person name="Yamashiro T."/>
            <person name="Shiraishi A."/>
            <person name="Satake H."/>
            <person name="Nakayama K."/>
        </authorList>
    </citation>
    <scope>NUCLEOTIDE SEQUENCE</scope>
</reference>
<name>A0A6L2MQ62_TANCI</name>
<dbReference type="AlphaFoldDB" id="A0A6L2MQ62"/>
<dbReference type="Gene3D" id="2.40.50.140">
    <property type="entry name" value="Nucleic acid-binding proteins"/>
    <property type="match status" value="1"/>
</dbReference>
<accession>A0A6L2MQ62</accession>
<evidence type="ECO:0000313" key="2">
    <source>
        <dbReference type="EMBL" id="GEU76116.1"/>
    </source>
</evidence>